<sequence>MTIKSKISIEQYLEQVARFSDSKYGKLIRGRFKDIKGSSELAMLAAPSAEELEQLKKALAIMTPNEKQNAGNLTDEQVQRIAADAQIDPANLAIFIN</sequence>
<protein>
    <submittedName>
        <fullName evidence="1">Uncharacterized protein</fullName>
    </submittedName>
</protein>
<gene>
    <name evidence="1" type="ORF">S01H1_38397</name>
</gene>
<dbReference type="EMBL" id="BARS01024171">
    <property type="protein sequence ID" value="GAG04762.1"/>
    <property type="molecule type" value="Genomic_DNA"/>
</dbReference>
<reference evidence="1" key="1">
    <citation type="journal article" date="2014" name="Front. Microbiol.">
        <title>High frequency of phylogenetically diverse reductive dehalogenase-homologous genes in deep subseafloor sedimentary metagenomes.</title>
        <authorList>
            <person name="Kawai M."/>
            <person name="Futagami T."/>
            <person name="Toyoda A."/>
            <person name="Takaki Y."/>
            <person name="Nishi S."/>
            <person name="Hori S."/>
            <person name="Arai W."/>
            <person name="Tsubouchi T."/>
            <person name="Morono Y."/>
            <person name="Uchiyama I."/>
            <person name="Ito T."/>
            <person name="Fujiyama A."/>
            <person name="Inagaki F."/>
            <person name="Takami H."/>
        </authorList>
    </citation>
    <scope>NUCLEOTIDE SEQUENCE</scope>
    <source>
        <strain evidence="1">Expedition CK06-06</strain>
    </source>
</reference>
<proteinExistence type="predicted"/>
<feature type="non-terminal residue" evidence="1">
    <location>
        <position position="97"/>
    </location>
</feature>
<dbReference type="AlphaFoldDB" id="X0UZZ9"/>
<organism evidence="1">
    <name type="scientific">marine sediment metagenome</name>
    <dbReference type="NCBI Taxonomy" id="412755"/>
    <lineage>
        <taxon>unclassified sequences</taxon>
        <taxon>metagenomes</taxon>
        <taxon>ecological metagenomes</taxon>
    </lineage>
</organism>
<name>X0UZZ9_9ZZZZ</name>
<accession>X0UZZ9</accession>
<comment type="caution">
    <text evidence="1">The sequence shown here is derived from an EMBL/GenBank/DDBJ whole genome shotgun (WGS) entry which is preliminary data.</text>
</comment>
<evidence type="ECO:0000313" key="1">
    <source>
        <dbReference type="EMBL" id="GAG04762.1"/>
    </source>
</evidence>